<evidence type="ECO:0000256" key="2">
    <source>
        <dbReference type="ARBA" id="ARBA00022670"/>
    </source>
</evidence>
<dbReference type="Gene3D" id="3.30.70.2850">
    <property type="match status" value="1"/>
</dbReference>
<dbReference type="InterPro" id="IPR011765">
    <property type="entry name" value="Pept_M16_N"/>
</dbReference>
<dbReference type="GO" id="GO:0004222">
    <property type="term" value="F:metalloendopeptidase activity"/>
    <property type="evidence" value="ECO:0007669"/>
    <property type="project" value="InterPro"/>
</dbReference>
<dbReference type="SUPFAM" id="SSF63411">
    <property type="entry name" value="LuxS/MPP-like metallohydrolase"/>
    <property type="match status" value="1"/>
</dbReference>
<dbReference type="GO" id="GO:0005829">
    <property type="term" value="C:cytosol"/>
    <property type="evidence" value="ECO:0007669"/>
    <property type="project" value="TreeGrafter"/>
</dbReference>
<evidence type="ECO:0000256" key="5">
    <source>
        <dbReference type="ARBA" id="ARBA00022833"/>
    </source>
</evidence>
<evidence type="ECO:0000256" key="6">
    <source>
        <dbReference type="ARBA" id="ARBA00023049"/>
    </source>
</evidence>
<dbReference type="InterPro" id="IPR001431">
    <property type="entry name" value="Pept_M16_Zn_BS"/>
</dbReference>
<evidence type="ECO:0000256" key="7">
    <source>
        <dbReference type="SAM" id="MobiDB-lite"/>
    </source>
</evidence>
<keyword evidence="5" id="KW-0862">Zinc</keyword>
<evidence type="ECO:0000259" key="8">
    <source>
        <dbReference type="Pfam" id="PF00675"/>
    </source>
</evidence>
<dbReference type="Pfam" id="PF00675">
    <property type="entry name" value="Peptidase_M16"/>
    <property type="match status" value="1"/>
</dbReference>
<comment type="caution">
    <text evidence="9">The sequence shown here is derived from an EMBL/GenBank/DDBJ whole genome shotgun (WGS) entry which is preliminary data.</text>
</comment>
<dbReference type="GO" id="GO:0006508">
    <property type="term" value="P:proteolysis"/>
    <property type="evidence" value="ECO:0007669"/>
    <property type="project" value="UniProtKB-KW"/>
</dbReference>
<dbReference type="EMBL" id="ASHM01020308">
    <property type="protein sequence ID" value="PNY01597.1"/>
    <property type="molecule type" value="Genomic_DNA"/>
</dbReference>
<dbReference type="PROSITE" id="PS00143">
    <property type="entry name" value="INSULINASE"/>
    <property type="match status" value="1"/>
</dbReference>
<organism evidence="9 10">
    <name type="scientific">Trifolium pratense</name>
    <name type="common">Red clover</name>
    <dbReference type="NCBI Taxonomy" id="57577"/>
    <lineage>
        <taxon>Eukaryota</taxon>
        <taxon>Viridiplantae</taxon>
        <taxon>Streptophyta</taxon>
        <taxon>Embryophyta</taxon>
        <taxon>Tracheophyta</taxon>
        <taxon>Spermatophyta</taxon>
        <taxon>Magnoliopsida</taxon>
        <taxon>eudicotyledons</taxon>
        <taxon>Gunneridae</taxon>
        <taxon>Pentapetalae</taxon>
        <taxon>rosids</taxon>
        <taxon>fabids</taxon>
        <taxon>Fabales</taxon>
        <taxon>Fabaceae</taxon>
        <taxon>Papilionoideae</taxon>
        <taxon>50 kb inversion clade</taxon>
        <taxon>NPAAA clade</taxon>
        <taxon>Hologalegina</taxon>
        <taxon>IRL clade</taxon>
        <taxon>Trifolieae</taxon>
        <taxon>Trifolium</taxon>
    </lineage>
</organism>
<evidence type="ECO:0000313" key="10">
    <source>
        <dbReference type="Proteomes" id="UP000236291"/>
    </source>
</evidence>
<sequence>MGLKGAPAAATLSSSDDVVLKSPNDSRLYRLIHLENGLQALLVHDPEIYPEGPPKTETIEEDEEEEEDDEEDEEDGMDDDDDEEEEDEEDEEEDGMDDDDEDVDGREGGKAAANQSKKLFFVVLMGNSRNGVRGMMGSRLCVKMYSCRGDSKTVTVKESIIGRESLNMSRDNPHLTSRFCKIELARTPNSKMVSESSLRFVGLSAIRFSLSDQLPMLVVLGAAAAMCVGIGSFSDPNEAQGLAHFLEHMLFMGSDEFPDENENFNIDWDEFD</sequence>
<feature type="compositionally biased region" description="Acidic residues" evidence="7">
    <location>
        <begin position="59"/>
        <end position="104"/>
    </location>
</feature>
<dbReference type="InterPro" id="IPR050626">
    <property type="entry name" value="Peptidase_M16"/>
</dbReference>
<dbReference type="ExpressionAtlas" id="A0A2K3NEY9">
    <property type="expression patterns" value="baseline"/>
</dbReference>
<keyword evidence="3" id="KW-0479">Metal-binding</keyword>
<feature type="domain" description="Peptidase M16 N-terminal" evidence="8">
    <location>
        <begin position="222"/>
        <end position="261"/>
    </location>
</feature>
<dbReference type="AlphaFoldDB" id="A0A2K3NEY9"/>
<dbReference type="PANTHER" id="PTHR43690">
    <property type="entry name" value="NARDILYSIN"/>
    <property type="match status" value="1"/>
</dbReference>
<reference evidence="9 10" key="2">
    <citation type="journal article" date="2017" name="Front. Plant Sci.">
        <title>Gene Classification and Mining of Molecular Markers Useful in Red Clover (Trifolium pratense) Breeding.</title>
        <authorList>
            <person name="Istvanek J."/>
            <person name="Dluhosova J."/>
            <person name="Dluhos P."/>
            <person name="Patkova L."/>
            <person name="Nedelnik J."/>
            <person name="Repkova J."/>
        </authorList>
    </citation>
    <scope>NUCLEOTIDE SEQUENCE [LARGE SCALE GENOMIC DNA]</scope>
    <source>
        <strain evidence="10">cv. Tatra</strain>
        <tissue evidence="9">Young leaves</tissue>
    </source>
</reference>
<dbReference type="GO" id="GO:0046872">
    <property type="term" value="F:metal ion binding"/>
    <property type="evidence" value="ECO:0007669"/>
    <property type="project" value="UniProtKB-KW"/>
</dbReference>
<keyword evidence="6" id="KW-0482">Metalloprotease</keyword>
<name>A0A2K3NEY9_TRIPR</name>
<accession>A0A2K3NEY9</accession>
<evidence type="ECO:0000256" key="1">
    <source>
        <dbReference type="ARBA" id="ARBA00007261"/>
    </source>
</evidence>
<dbReference type="Gene3D" id="3.30.830.10">
    <property type="entry name" value="Metalloenzyme, LuxS/M16 peptidase-like"/>
    <property type="match status" value="1"/>
</dbReference>
<dbReference type="InterPro" id="IPR011249">
    <property type="entry name" value="Metalloenz_LuxS/M16"/>
</dbReference>
<dbReference type="STRING" id="57577.A0A2K3NEY9"/>
<reference evidence="9 10" key="1">
    <citation type="journal article" date="2014" name="Am. J. Bot.">
        <title>Genome assembly and annotation for red clover (Trifolium pratense; Fabaceae).</title>
        <authorList>
            <person name="Istvanek J."/>
            <person name="Jaros M."/>
            <person name="Krenek A."/>
            <person name="Repkova J."/>
        </authorList>
    </citation>
    <scope>NUCLEOTIDE SEQUENCE [LARGE SCALE GENOMIC DNA]</scope>
    <source>
        <strain evidence="10">cv. Tatra</strain>
        <tissue evidence="9">Young leaves</tissue>
    </source>
</reference>
<dbReference type="PANTHER" id="PTHR43690:SF18">
    <property type="entry name" value="INSULIN-DEGRADING ENZYME-RELATED"/>
    <property type="match status" value="1"/>
</dbReference>
<evidence type="ECO:0000313" key="9">
    <source>
        <dbReference type="EMBL" id="PNY01597.1"/>
    </source>
</evidence>
<evidence type="ECO:0000256" key="4">
    <source>
        <dbReference type="ARBA" id="ARBA00022801"/>
    </source>
</evidence>
<keyword evidence="4" id="KW-0378">Hydrolase</keyword>
<feature type="region of interest" description="Disordered" evidence="7">
    <location>
        <begin position="1"/>
        <end position="23"/>
    </location>
</feature>
<proteinExistence type="inferred from homology"/>
<feature type="region of interest" description="Disordered" evidence="7">
    <location>
        <begin position="42"/>
        <end position="111"/>
    </location>
</feature>
<protein>
    <submittedName>
        <fullName evidence="9">Insulin-degrading enzyme-like protein</fullName>
    </submittedName>
</protein>
<dbReference type="Proteomes" id="UP000236291">
    <property type="component" value="Unassembled WGS sequence"/>
</dbReference>
<gene>
    <name evidence="9" type="ORF">L195_g024898</name>
</gene>
<keyword evidence="2" id="KW-0645">Protease</keyword>
<comment type="similarity">
    <text evidence="1">Belongs to the peptidase M16 family.</text>
</comment>
<evidence type="ECO:0000256" key="3">
    <source>
        <dbReference type="ARBA" id="ARBA00022723"/>
    </source>
</evidence>